<dbReference type="EMBL" id="AP022853">
    <property type="protein sequence ID" value="BCB26649.1"/>
    <property type="molecule type" value="Genomic_DNA"/>
</dbReference>
<comment type="pathway">
    <text evidence="1">Cofactor biosynthesis; tetrahydrofolate biosynthesis; 2-amino-4-hydroxy-6-hydroxymethyl-7,8-dihydropteridine diphosphate from 7,8-dihydroneopterin triphosphate: step 4/4.</text>
</comment>
<dbReference type="PANTHER" id="PTHR43071:SF1">
    <property type="entry name" value="2-AMINO-4-HYDROXY-6-HYDROXYMETHYLDIHYDROPTERIDINE PYROPHOSPHOKINASE"/>
    <property type="match status" value="1"/>
</dbReference>
<evidence type="ECO:0000256" key="8">
    <source>
        <dbReference type="ARBA" id="ARBA00022840"/>
    </source>
</evidence>
<gene>
    <name evidence="14" type="ORF">SKTS_15350</name>
</gene>
<dbReference type="InterPro" id="IPR000550">
    <property type="entry name" value="Hppk"/>
</dbReference>
<evidence type="ECO:0000256" key="5">
    <source>
        <dbReference type="ARBA" id="ARBA00022679"/>
    </source>
</evidence>
<sequence>MNTVTTRPVRAFVALGSNLSDPEAQVSLAFGELDTLPSTRLIAHSSLYRSAPWGYSDQPDFINAVAEIETRLEPGRLLEMLLDIEHRFGRVREFLNAPRVLDLDLLLYNGLIHHEHGLTLPHPRMHERAFVLLPLTEIAPECVIPGHGRAASHLAACAGQELQRLPQIRSTTETLLQAVG</sequence>
<evidence type="ECO:0000256" key="7">
    <source>
        <dbReference type="ARBA" id="ARBA00022777"/>
    </source>
</evidence>
<evidence type="ECO:0000313" key="14">
    <source>
        <dbReference type="EMBL" id="BCB26649.1"/>
    </source>
</evidence>
<evidence type="ECO:0000256" key="11">
    <source>
        <dbReference type="ARBA" id="ARBA00029766"/>
    </source>
</evidence>
<accession>A0A6F8VD33</accession>
<proteinExistence type="inferred from homology"/>
<comment type="function">
    <text evidence="10">Catalyzes the transfer of pyrophosphate from adenosine triphosphate (ATP) to 6-hydroxymethyl-7,8-dihydropterin, an enzymatic step in folate biosynthesis pathway.</text>
</comment>
<evidence type="ECO:0000256" key="6">
    <source>
        <dbReference type="ARBA" id="ARBA00022741"/>
    </source>
</evidence>
<evidence type="ECO:0000256" key="10">
    <source>
        <dbReference type="ARBA" id="ARBA00029409"/>
    </source>
</evidence>
<keyword evidence="15" id="KW-1185">Reference proteome</keyword>
<evidence type="ECO:0000256" key="4">
    <source>
        <dbReference type="ARBA" id="ARBA00016218"/>
    </source>
</evidence>
<protein>
    <recommendedName>
        <fullName evidence="4">2-amino-4-hydroxy-6-hydroxymethyldihydropteridine pyrophosphokinase</fullName>
        <ecNumber evidence="3">2.7.6.3</ecNumber>
    </recommendedName>
    <alternativeName>
        <fullName evidence="11">6-hydroxymethyl-7,8-dihydropterin pyrophosphokinase</fullName>
    </alternativeName>
    <alternativeName>
        <fullName evidence="12">7,8-dihydro-6-hydroxymethylpterin-pyrophosphokinase</fullName>
    </alternativeName>
</protein>
<evidence type="ECO:0000256" key="9">
    <source>
        <dbReference type="ARBA" id="ARBA00022909"/>
    </source>
</evidence>
<dbReference type="GO" id="GO:0003848">
    <property type="term" value="F:2-amino-4-hydroxy-6-hydroxymethyldihydropteridine diphosphokinase activity"/>
    <property type="evidence" value="ECO:0007669"/>
    <property type="project" value="UniProtKB-EC"/>
</dbReference>
<dbReference type="GO" id="GO:0046654">
    <property type="term" value="P:tetrahydrofolate biosynthetic process"/>
    <property type="evidence" value="ECO:0007669"/>
    <property type="project" value="UniProtKB-UniPathway"/>
</dbReference>
<keyword evidence="7 14" id="KW-0418">Kinase</keyword>
<dbReference type="GO" id="GO:0046656">
    <property type="term" value="P:folic acid biosynthetic process"/>
    <property type="evidence" value="ECO:0007669"/>
    <property type="project" value="UniProtKB-KW"/>
</dbReference>
<dbReference type="Gene3D" id="3.30.70.560">
    <property type="entry name" value="7,8-Dihydro-6-hydroxymethylpterin-pyrophosphokinase HPPK"/>
    <property type="match status" value="1"/>
</dbReference>
<dbReference type="InterPro" id="IPR035907">
    <property type="entry name" value="Hppk_sf"/>
</dbReference>
<keyword evidence="6" id="KW-0547">Nucleotide-binding</keyword>
<evidence type="ECO:0000259" key="13">
    <source>
        <dbReference type="Pfam" id="PF01288"/>
    </source>
</evidence>
<dbReference type="KEGG" id="slac:SKTS_15350"/>
<keyword evidence="5" id="KW-0808">Transferase</keyword>
<dbReference type="NCBIfam" id="TIGR01498">
    <property type="entry name" value="folK"/>
    <property type="match status" value="1"/>
</dbReference>
<evidence type="ECO:0000256" key="2">
    <source>
        <dbReference type="ARBA" id="ARBA00005810"/>
    </source>
</evidence>
<dbReference type="EC" id="2.7.6.3" evidence="3"/>
<keyword evidence="8" id="KW-0067">ATP-binding</keyword>
<evidence type="ECO:0000256" key="3">
    <source>
        <dbReference type="ARBA" id="ARBA00013253"/>
    </source>
</evidence>
<dbReference type="AlphaFoldDB" id="A0A6F8VD33"/>
<dbReference type="SUPFAM" id="SSF55083">
    <property type="entry name" value="6-hydroxymethyl-7,8-dihydropterin pyrophosphokinase, HPPK"/>
    <property type="match status" value="1"/>
</dbReference>
<evidence type="ECO:0000256" key="1">
    <source>
        <dbReference type="ARBA" id="ARBA00005051"/>
    </source>
</evidence>
<dbReference type="Pfam" id="PF01288">
    <property type="entry name" value="HPPK"/>
    <property type="match status" value="1"/>
</dbReference>
<dbReference type="UniPathway" id="UPA00077">
    <property type="reaction ID" value="UER00155"/>
</dbReference>
<name>A0A6F8VD33_9PROT</name>
<evidence type="ECO:0000256" key="12">
    <source>
        <dbReference type="ARBA" id="ARBA00033413"/>
    </source>
</evidence>
<evidence type="ECO:0000313" key="15">
    <source>
        <dbReference type="Proteomes" id="UP000502260"/>
    </source>
</evidence>
<reference evidence="15" key="1">
    <citation type="submission" date="2020-03" db="EMBL/GenBank/DDBJ databases">
        <title>Complete genome sequence of sulfur-oxidizing bacterium skT11.</title>
        <authorList>
            <person name="Kanda M."/>
            <person name="Kojima H."/>
            <person name="Fukui M."/>
        </authorList>
    </citation>
    <scope>NUCLEOTIDE SEQUENCE [LARGE SCALE GENOMIC DNA]</scope>
    <source>
        <strain evidence="15">skT11</strain>
    </source>
</reference>
<dbReference type="PANTHER" id="PTHR43071">
    <property type="entry name" value="2-AMINO-4-HYDROXY-6-HYDROXYMETHYLDIHYDROPTERIDINE PYROPHOSPHOKINASE"/>
    <property type="match status" value="1"/>
</dbReference>
<keyword evidence="9" id="KW-0289">Folate biosynthesis</keyword>
<comment type="similarity">
    <text evidence="2">Belongs to the HPPK family.</text>
</comment>
<dbReference type="CDD" id="cd00483">
    <property type="entry name" value="HPPK"/>
    <property type="match status" value="1"/>
</dbReference>
<dbReference type="Proteomes" id="UP000502260">
    <property type="component" value="Chromosome"/>
</dbReference>
<organism evidence="14 15">
    <name type="scientific">Sulfurimicrobium lacus</name>
    <dbReference type="NCBI Taxonomy" id="2715678"/>
    <lineage>
        <taxon>Bacteria</taxon>
        <taxon>Pseudomonadati</taxon>
        <taxon>Pseudomonadota</taxon>
        <taxon>Betaproteobacteria</taxon>
        <taxon>Nitrosomonadales</taxon>
        <taxon>Sulfuricellaceae</taxon>
        <taxon>Sulfurimicrobium</taxon>
    </lineage>
</organism>
<dbReference type="GO" id="GO:0016301">
    <property type="term" value="F:kinase activity"/>
    <property type="evidence" value="ECO:0007669"/>
    <property type="project" value="UniProtKB-KW"/>
</dbReference>
<feature type="domain" description="7,8-dihydro-6-hydroxymethylpterin-pyrophosphokinase" evidence="13">
    <location>
        <begin position="12"/>
        <end position="140"/>
    </location>
</feature>
<dbReference type="GO" id="GO:0005524">
    <property type="term" value="F:ATP binding"/>
    <property type="evidence" value="ECO:0007669"/>
    <property type="project" value="UniProtKB-KW"/>
</dbReference>